<gene>
    <name evidence="1" type="ORF">H310_04907</name>
</gene>
<protein>
    <submittedName>
        <fullName evidence="1">Uncharacterized protein</fullName>
    </submittedName>
</protein>
<dbReference type="GeneID" id="20081957"/>
<name>A0A024UB96_9STRA</name>
<proteinExistence type="predicted"/>
<sequence length="181" mass="19199">MLKGLMLKRSSDNTIGDGLFEAKADLRMQVDVVNSPGWPRDMADGGGRWLACPPTPVSAALSLASLSAQLLVVDQSRNIVTDGGGVPGACGTVLVPHISVHDGTSQSRNQDGRKLVDDPVVAASGSKDSMPMDWPWLSVDGENDDIELLPDVAVNVSTSIVVVRFWNKTSLNPFPSCLDES</sequence>
<evidence type="ECO:0000313" key="1">
    <source>
        <dbReference type="EMBL" id="ETW03445.1"/>
    </source>
</evidence>
<dbReference type="AlphaFoldDB" id="A0A024UB96"/>
<dbReference type="EMBL" id="KI913959">
    <property type="protein sequence ID" value="ETW03445.1"/>
    <property type="molecule type" value="Genomic_DNA"/>
</dbReference>
<dbReference type="RefSeq" id="XP_008867674.1">
    <property type="nucleotide sequence ID" value="XM_008869452.1"/>
</dbReference>
<accession>A0A024UB96</accession>
<dbReference type="VEuPathDB" id="FungiDB:H310_04907"/>
<organism evidence="1">
    <name type="scientific">Aphanomyces invadans</name>
    <dbReference type="NCBI Taxonomy" id="157072"/>
    <lineage>
        <taxon>Eukaryota</taxon>
        <taxon>Sar</taxon>
        <taxon>Stramenopiles</taxon>
        <taxon>Oomycota</taxon>
        <taxon>Saprolegniomycetes</taxon>
        <taxon>Saprolegniales</taxon>
        <taxon>Verrucalvaceae</taxon>
        <taxon>Aphanomyces</taxon>
    </lineage>
</organism>
<reference evidence="1" key="1">
    <citation type="submission" date="2013-12" db="EMBL/GenBank/DDBJ databases">
        <title>The Genome Sequence of Aphanomyces invadans NJM9701.</title>
        <authorList>
            <consortium name="The Broad Institute Genomics Platform"/>
            <person name="Russ C."/>
            <person name="Tyler B."/>
            <person name="van West P."/>
            <person name="Dieguez-Uribeondo J."/>
            <person name="Young S.K."/>
            <person name="Zeng Q."/>
            <person name="Gargeya S."/>
            <person name="Fitzgerald M."/>
            <person name="Abouelleil A."/>
            <person name="Alvarado L."/>
            <person name="Chapman S.B."/>
            <person name="Gainer-Dewar J."/>
            <person name="Goldberg J."/>
            <person name="Griggs A."/>
            <person name="Gujja S."/>
            <person name="Hansen M."/>
            <person name="Howarth C."/>
            <person name="Imamovic A."/>
            <person name="Ireland A."/>
            <person name="Larimer J."/>
            <person name="McCowan C."/>
            <person name="Murphy C."/>
            <person name="Pearson M."/>
            <person name="Poon T.W."/>
            <person name="Priest M."/>
            <person name="Roberts A."/>
            <person name="Saif S."/>
            <person name="Shea T."/>
            <person name="Sykes S."/>
            <person name="Wortman J."/>
            <person name="Nusbaum C."/>
            <person name="Birren B."/>
        </authorList>
    </citation>
    <scope>NUCLEOTIDE SEQUENCE [LARGE SCALE GENOMIC DNA]</scope>
    <source>
        <strain evidence="1">NJM9701</strain>
    </source>
</reference>